<comment type="similarity">
    <text evidence="1 4">Belongs to the fatty acyl-CoA reductase family.</text>
</comment>
<name>A0A5E4PSN3_9NEOP</name>
<dbReference type="InterPro" id="IPR013120">
    <property type="entry name" value="FAR_NAD-bd"/>
</dbReference>
<comment type="function">
    <text evidence="4">Catalyzes the reduction of fatty acyl-CoA to fatty alcohols.</text>
</comment>
<dbReference type="GO" id="GO:0035336">
    <property type="term" value="P:long-chain fatty-acyl-CoA metabolic process"/>
    <property type="evidence" value="ECO:0007669"/>
    <property type="project" value="TreeGrafter"/>
</dbReference>
<evidence type="ECO:0000256" key="3">
    <source>
        <dbReference type="ARBA" id="ARBA00023098"/>
    </source>
</evidence>
<dbReference type="PANTHER" id="PTHR11011">
    <property type="entry name" value="MALE STERILITY PROTEIN 2-RELATED"/>
    <property type="match status" value="1"/>
</dbReference>
<evidence type="ECO:0000256" key="4">
    <source>
        <dbReference type="RuleBase" id="RU363097"/>
    </source>
</evidence>
<feature type="domain" description="Thioester reductase (TE)" evidence="6">
    <location>
        <begin position="49"/>
        <end position="304"/>
    </location>
</feature>
<dbReference type="Pfam" id="PF03015">
    <property type="entry name" value="Sterile"/>
    <property type="match status" value="1"/>
</dbReference>
<sequence>MYRVVRCLVVSRVPYSLGTNRYSTGSSTFATDKPYARVSDYYAGRSVFITGGTGFLGKVIIERLLYNCTEIENIFVLIRPKKGVSTQKRLEEMTNVPLFTKLKQRRPDDLKKIIPVEGDMTAPQLGIKSYDQETLINKVSVVFHSAATVRFADTFKETMDANVGGTRKVLNLSKKIKNIDKFVYISTAYSNSDKLIIDEVLYQPSEKMKEIDKYYENDVPNIYAVSKALCEHIVSTERGSMPLIMVRPSIVTPILKEPLPGWADTWIAATAIYSDMARGVMTIMYGNDKNVCDLVPVDYLCNFIIVAAAQKIPRSDDIPVFNFSSSSVNPITWQRAGDLFLKESKNLGYNSRVPNKVLQTESKLVARTTVFLCQYLPSILKDIGLIITGKKPRYLKDSRRSTLLRELMKPFSTTSWLIKSDNTQALIASLDENDKSIFFCNVADIDWEKYMQTFCLGVKKYLVDGKVK</sequence>
<dbReference type="InterPro" id="IPR026055">
    <property type="entry name" value="FAR"/>
</dbReference>
<dbReference type="SUPFAM" id="SSF51735">
    <property type="entry name" value="NAD(P)-binding Rossmann-fold domains"/>
    <property type="match status" value="1"/>
</dbReference>
<keyword evidence="4" id="KW-0521">NADP</keyword>
<organism evidence="7 8">
    <name type="scientific">Leptidea sinapis</name>
    <dbReference type="NCBI Taxonomy" id="189913"/>
    <lineage>
        <taxon>Eukaryota</taxon>
        <taxon>Metazoa</taxon>
        <taxon>Ecdysozoa</taxon>
        <taxon>Arthropoda</taxon>
        <taxon>Hexapoda</taxon>
        <taxon>Insecta</taxon>
        <taxon>Pterygota</taxon>
        <taxon>Neoptera</taxon>
        <taxon>Endopterygota</taxon>
        <taxon>Lepidoptera</taxon>
        <taxon>Glossata</taxon>
        <taxon>Ditrysia</taxon>
        <taxon>Papilionoidea</taxon>
        <taxon>Pieridae</taxon>
        <taxon>Dismorphiinae</taxon>
        <taxon>Leptidea</taxon>
    </lineage>
</organism>
<feature type="domain" description="Fatty acyl-CoA reductase C-terminal" evidence="5">
    <location>
        <begin position="374"/>
        <end position="463"/>
    </location>
</feature>
<dbReference type="CDD" id="cd09071">
    <property type="entry name" value="FAR_C"/>
    <property type="match status" value="1"/>
</dbReference>
<dbReference type="CDD" id="cd05236">
    <property type="entry name" value="FAR-N_SDR_e"/>
    <property type="match status" value="1"/>
</dbReference>
<keyword evidence="8" id="KW-1185">Reference proteome</keyword>
<dbReference type="GO" id="GO:0102965">
    <property type="term" value="F:alcohol-forming long-chain fatty acyl-CoA reductase activity"/>
    <property type="evidence" value="ECO:0007669"/>
    <property type="project" value="UniProtKB-EC"/>
</dbReference>
<evidence type="ECO:0000313" key="7">
    <source>
        <dbReference type="EMBL" id="VVC88114.1"/>
    </source>
</evidence>
<protein>
    <recommendedName>
        <fullName evidence="4">Fatty acyl-CoA reductase</fullName>
        <ecNumber evidence="4">1.2.1.84</ecNumber>
    </recommendedName>
</protein>
<keyword evidence="3 4" id="KW-0443">Lipid metabolism</keyword>
<accession>A0A5E4PSN3</accession>
<evidence type="ECO:0000259" key="6">
    <source>
        <dbReference type="Pfam" id="PF07993"/>
    </source>
</evidence>
<keyword evidence="2 4" id="KW-0444">Lipid biosynthesis</keyword>
<dbReference type="InterPro" id="IPR033640">
    <property type="entry name" value="FAR_C"/>
</dbReference>
<gene>
    <name evidence="7" type="ORF">LSINAPIS_LOCUS1560</name>
</gene>
<dbReference type="GO" id="GO:0005777">
    <property type="term" value="C:peroxisome"/>
    <property type="evidence" value="ECO:0007669"/>
    <property type="project" value="TreeGrafter"/>
</dbReference>
<dbReference type="AlphaFoldDB" id="A0A5E4PSN3"/>
<keyword evidence="4" id="KW-0560">Oxidoreductase</keyword>
<dbReference type="InterPro" id="IPR036291">
    <property type="entry name" value="NAD(P)-bd_dom_sf"/>
</dbReference>
<evidence type="ECO:0000313" key="8">
    <source>
        <dbReference type="Proteomes" id="UP000324832"/>
    </source>
</evidence>
<reference evidence="7 8" key="1">
    <citation type="submission" date="2017-07" db="EMBL/GenBank/DDBJ databases">
        <authorList>
            <person name="Talla V."/>
            <person name="Backstrom N."/>
        </authorList>
    </citation>
    <scope>NUCLEOTIDE SEQUENCE [LARGE SCALE GENOMIC DNA]</scope>
</reference>
<dbReference type="EC" id="1.2.1.84" evidence="4"/>
<dbReference type="GO" id="GO:0080019">
    <property type="term" value="F:alcohol-forming very long-chain fatty acyl-CoA reductase activity"/>
    <property type="evidence" value="ECO:0007669"/>
    <property type="project" value="InterPro"/>
</dbReference>
<evidence type="ECO:0000256" key="2">
    <source>
        <dbReference type="ARBA" id="ARBA00022516"/>
    </source>
</evidence>
<dbReference type="Proteomes" id="UP000324832">
    <property type="component" value="Unassembled WGS sequence"/>
</dbReference>
<dbReference type="EMBL" id="FZQP02000238">
    <property type="protein sequence ID" value="VVC88114.1"/>
    <property type="molecule type" value="Genomic_DNA"/>
</dbReference>
<dbReference type="PANTHER" id="PTHR11011:SF116">
    <property type="entry name" value="FATTY ACYL-COA REDUCTASE CG5065-RELATED"/>
    <property type="match status" value="1"/>
</dbReference>
<proteinExistence type="inferred from homology"/>
<dbReference type="Pfam" id="PF07993">
    <property type="entry name" value="NAD_binding_4"/>
    <property type="match status" value="1"/>
</dbReference>
<dbReference type="Gene3D" id="3.40.50.720">
    <property type="entry name" value="NAD(P)-binding Rossmann-like Domain"/>
    <property type="match status" value="1"/>
</dbReference>
<evidence type="ECO:0000259" key="5">
    <source>
        <dbReference type="Pfam" id="PF03015"/>
    </source>
</evidence>
<evidence type="ECO:0000256" key="1">
    <source>
        <dbReference type="ARBA" id="ARBA00005928"/>
    </source>
</evidence>
<comment type="catalytic activity">
    <reaction evidence="4">
        <text>a long-chain fatty acyl-CoA + 2 NADPH + 2 H(+) = a long-chain primary fatty alcohol + 2 NADP(+) + CoA</text>
        <dbReference type="Rhea" id="RHEA:52716"/>
        <dbReference type="ChEBI" id="CHEBI:15378"/>
        <dbReference type="ChEBI" id="CHEBI:57287"/>
        <dbReference type="ChEBI" id="CHEBI:57783"/>
        <dbReference type="ChEBI" id="CHEBI:58349"/>
        <dbReference type="ChEBI" id="CHEBI:77396"/>
        <dbReference type="ChEBI" id="CHEBI:83139"/>
        <dbReference type="EC" id="1.2.1.84"/>
    </reaction>
</comment>